<keyword evidence="3" id="KW-0614">Plasmid</keyword>
<feature type="domain" description="DUF5983" evidence="1">
    <location>
        <begin position="99"/>
        <end position="190"/>
    </location>
</feature>
<dbReference type="InterPro" id="IPR046025">
    <property type="entry name" value="DUF5983"/>
</dbReference>
<protein>
    <submittedName>
        <fullName evidence="2">DUF5983 family protein</fullName>
    </submittedName>
</protein>
<dbReference type="EMBL" id="MH909330">
    <property type="protein sequence ID" value="QBQ66671.1"/>
    <property type="molecule type" value="Genomic_DNA"/>
</dbReference>
<reference evidence="3" key="1">
    <citation type="submission" date="2018-09" db="EMBL/GenBank/DDBJ databases">
        <authorList>
            <person name="Yuan Q."/>
            <person name="Jiang X."/>
            <person name="Jing Y."/>
            <person name="Cheng Q."/>
            <person name="Zhou D."/>
        </authorList>
    </citation>
    <scope>NUCLEOTIDE SEQUENCE</scope>
    <source>
        <strain evidence="3">150707804</strain>
        <plasmid evidence="3">p707804-1FII</plasmid>
    </source>
</reference>
<dbReference type="EMBL" id="JAOURS010000038">
    <property type="protein sequence ID" value="MDC6641020.1"/>
    <property type="molecule type" value="Genomic_DNA"/>
</dbReference>
<evidence type="ECO:0000313" key="3">
    <source>
        <dbReference type="EMBL" id="QBQ66671.1"/>
    </source>
</evidence>
<name>A0A482LZR1_9ENTR</name>
<dbReference type="Proteomes" id="UP001149314">
    <property type="component" value="Unassembled WGS sequence"/>
</dbReference>
<evidence type="ECO:0000313" key="2">
    <source>
        <dbReference type="EMBL" id="MDC6641020.1"/>
    </source>
</evidence>
<dbReference type="Pfam" id="PF19419">
    <property type="entry name" value="DUF5983"/>
    <property type="match status" value="1"/>
</dbReference>
<gene>
    <name evidence="2" type="ORF">OEZ79_22600</name>
</gene>
<proteinExistence type="predicted"/>
<evidence type="ECO:0000259" key="1">
    <source>
        <dbReference type="Pfam" id="PF19419"/>
    </source>
</evidence>
<dbReference type="RefSeq" id="WP_172693663.1">
    <property type="nucleotide sequence ID" value="NZ_JAIPRI010000020.1"/>
</dbReference>
<organism evidence="3">
    <name type="scientific">Leclercia adecarboxylata</name>
    <dbReference type="NCBI Taxonomy" id="83655"/>
    <lineage>
        <taxon>Bacteria</taxon>
        <taxon>Pseudomonadati</taxon>
        <taxon>Pseudomonadota</taxon>
        <taxon>Gammaproteobacteria</taxon>
        <taxon>Enterobacterales</taxon>
        <taxon>Enterobacteriaceae</taxon>
        <taxon>Leclercia</taxon>
    </lineage>
</organism>
<dbReference type="AlphaFoldDB" id="A0A482LZR1"/>
<reference evidence="2" key="2">
    <citation type="journal article" date="2023" name="Genes Genomics">
        <title>Genomic insights of Leclercia adecarboxylata strains linked to an outbreak in public hospitals in Mexico.</title>
        <authorList>
            <person name="Barrios-Villa E."/>
            <person name="Pacheco-Flores B."/>
            <person name="Lozano-Zarain P."/>
            <person name="Del Campo-Ortega R."/>
            <person name="de Jesus Ascencio-Montiel I."/>
            <person name="Gonzalez-Leon M."/>
            <person name="Camorlinga-Ponce M."/>
            <person name="Gaytan Cervantes F.J."/>
            <person name="Gonzalez Torres C."/>
            <person name="Aguilar E."/>
            <person name="Gonzalez Ibarra J."/>
            <person name="Torres Lopez F.J."/>
            <person name="Rosas-Vargas H."/>
            <person name="Gonzalez-Bonilla C.R."/>
            <person name="Del Carmen Rocha-Gracia R."/>
        </authorList>
    </citation>
    <scope>NUCLEOTIDE SEQUENCE</scope>
    <source>
        <strain evidence="2">Lac40</strain>
    </source>
</reference>
<geneLocation type="plasmid" evidence="3">
    <name>p707804-1FII</name>
</geneLocation>
<accession>A0A482LZR1</accession>
<sequence length="190" mass="21280">MLRKRYLQNAPRGVTGIQLDNGDEAIFLDGERIASCDIGERDDAVIGTGLLMAEKMGVPFQLLALPVPDTEKWSWNDITDSLGWGNSLTLPGMMLRPVMECCANHLTEADNLLLQDLSRTKHEGWWIMDTDVGYLIRLEAVARPLLRLKKLGLSREARALIFSAIRRADISMIHFSGLGDEVENAPVFDW</sequence>